<feature type="region of interest" description="Disordered" evidence="1">
    <location>
        <begin position="1"/>
        <end position="24"/>
    </location>
</feature>
<gene>
    <name evidence="2" type="primary">WBGene00272682</name>
</gene>
<reference evidence="3" key="1">
    <citation type="journal article" date="2008" name="Nat. Genet.">
        <title>The Pristionchus pacificus genome provides a unique perspective on nematode lifestyle and parasitism.</title>
        <authorList>
            <person name="Dieterich C."/>
            <person name="Clifton S.W."/>
            <person name="Schuster L.N."/>
            <person name="Chinwalla A."/>
            <person name="Delehaunty K."/>
            <person name="Dinkelacker I."/>
            <person name="Fulton L."/>
            <person name="Fulton R."/>
            <person name="Godfrey J."/>
            <person name="Minx P."/>
            <person name="Mitreva M."/>
            <person name="Roeseler W."/>
            <person name="Tian H."/>
            <person name="Witte H."/>
            <person name="Yang S.P."/>
            <person name="Wilson R.K."/>
            <person name="Sommer R.J."/>
        </authorList>
    </citation>
    <scope>NUCLEOTIDE SEQUENCE [LARGE SCALE GENOMIC DNA]</scope>
    <source>
        <strain evidence="3">PS312</strain>
    </source>
</reference>
<keyword evidence="3" id="KW-1185">Reference proteome</keyword>
<protein>
    <submittedName>
        <fullName evidence="2">Uncharacterized protein</fullName>
    </submittedName>
</protein>
<dbReference type="EnsemblMetazoa" id="PPA34313.1">
    <property type="protein sequence ID" value="PPA34313.1"/>
    <property type="gene ID" value="WBGene00272682"/>
</dbReference>
<feature type="compositionally biased region" description="Basic and acidic residues" evidence="1">
    <location>
        <begin position="9"/>
        <end position="18"/>
    </location>
</feature>
<sequence>MFPSKIARRSFEPKRVDPSSHLGSTRWLSVRQRDDVVNDRETMDVVDERCARAHERSDRHHKNRRSYVRPPLYRRDSAYASEEEAERTIMEQRGEQVYANVPVRATIGRSAAAEWDDPAEEISARFVELNFSVDDEDDVKPIGDRIPSRHDRPSHISIWDHPLPSHLRSFLARRPSVLRRSTTTINDHGF</sequence>
<accession>A0A8R1UK81</accession>
<evidence type="ECO:0000313" key="3">
    <source>
        <dbReference type="Proteomes" id="UP000005239"/>
    </source>
</evidence>
<accession>A0A2A6CN15</accession>
<dbReference type="Proteomes" id="UP000005239">
    <property type="component" value="Unassembled WGS sequence"/>
</dbReference>
<name>A0A2A6CN15_PRIPA</name>
<evidence type="ECO:0000256" key="1">
    <source>
        <dbReference type="SAM" id="MobiDB-lite"/>
    </source>
</evidence>
<organism evidence="2 3">
    <name type="scientific">Pristionchus pacificus</name>
    <name type="common">Parasitic nematode worm</name>
    <dbReference type="NCBI Taxonomy" id="54126"/>
    <lineage>
        <taxon>Eukaryota</taxon>
        <taxon>Metazoa</taxon>
        <taxon>Ecdysozoa</taxon>
        <taxon>Nematoda</taxon>
        <taxon>Chromadorea</taxon>
        <taxon>Rhabditida</taxon>
        <taxon>Rhabditina</taxon>
        <taxon>Diplogasteromorpha</taxon>
        <taxon>Diplogasteroidea</taxon>
        <taxon>Neodiplogasteridae</taxon>
        <taxon>Pristionchus</taxon>
    </lineage>
</organism>
<proteinExistence type="predicted"/>
<reference evidence="2" key="2">
    <citation type="submission" date="2022-06" db="UniProtKB">
        <authorList>
            <consortium name="EnsemblMetazoa"/>
        </authorList>
    </citation>
    <scope>IDENTIFICATION</scope>
    <source>
        <strain evidence="2">PS312</strain>
    </source>
</reference>
<dbReference type="AlphaFoldDB" id="A0A2A6CN15"/>
<evidence type="ECO:0000313" key="2">
    <source>
        <dbReference type="EnsemblMetazoa" id="PPA34313.1"/>
    </source>
</evidence>